<keyword evidence="4" id="KW-1185">Reference proteome</keyword>
<evidence type="ECO:0000256" key="1">
    <source>
        <dbReference type="SAM" id="Phobius"/>
    </source>
</evidence>
<dbReference type="EMBL" id="SIJB01000028">
    <property type="protein sequence ID" value="NBI29972.1"/>
    <property type="molecule type" value="Genomic_DNA"/>
</dbReference>
<proteinExistence type="predicted"/>
<dbReference type="PANTHER" id="PTHR34094">
    <property type="match status" value="1"/>
</dbReference>
<dbReference type="Proteomes" id="UP000448943">
    <property type="component" value="Unassembled WGS sequence"/>
</dbReference>
<protein>
    <recommendedName>
        <fullName evidence="2">DUF4097 domain-containing protein</fullName>
    </recommendedName>
</protein>
<feature type="domain" description="DUF4097" evidence="2">
    <location>
        <begin position="120"/>
        <end position="312"/>
    </location>
</feature>
<keyword evidence="1" id="KW-0812">Transmembrane</keyword>
<feature type="transmembrane region" description="Helical" evidence="1">
    <location>
        <begin position="35"/>
        <end position="52"/>
    </location>
</feature>
<evidence type="ECO:0000313" key="3">
    <source>
        <dbReference type="EMBL" id="NBI29972.1"/>
    </source>
</evidence>
<reference evidence="3 4" key="1">
    <citation type="submission" date="2019-01" db="EMBL/GenBank/DDBJ databases">
        <title>Chengkuizengella sp. nov., isolated from deep-sea sediment of East Pacific Ocean.</title>
        <authorList>
            <person name="Yang J."/>
            <person name="Lai Q."/>
            <person name="Shao Z."/>
        </authorList>
    </citation>
    <scope>NUCLEOTIDE SEQUENCE [LARGE SCALE GENOMIC DNA]</scope>
    <source>
        <strain evidence="3 4">YPA3-1-1</strain>
    </source>
</reference>
<evidence type="ECO:0000313" key="4">
    <source>
        <dbReference type="Proteomes" id="UP000448943"/>
    </source>
</evidence>
<organism evidence="3 4">
    <name type="scientific">Chengkuizengella marina</name>
    <dbReference type="NCBI Taxonomy" id="2507566"/>
    <lineage>
        <taxon>Bacteria</taxon>
        <taxon>Bacillati</taxon>
        <taxon>Bacillota</taxon>
        <taxon>Bacilli</taxon>
        <taxon>Bacillales</taxon>
        <taxon>Paenibacillaceae</taxon>
        <taxon>Chengkuizengella</taxon>
    </lineage>
</organism>
<feature type="transmembrane region" description="Helical" evidence="1">
    <location>
        <begin position="64"/>
        <end position="89"/>
    </location>
</feature>
<keyword evidence="1" id="KW-0472">Membrane</keyword>
<dbReference type="AlphaFoldDB" id="A0A6N9Q576"/>
<dbReference type="InterPro" id="IPR025164">
    <property type="entry name" value="Toastrack_DUF4097"/>
</dbReference>
<evidence type="ECO:0000259" key="2">
    <source>
        <dbReference type="Pfam" id="PF13349"/>
    </source>
</evidence>
<keyword evidence="1" id="KW-1133">Transmembrane helix</keyword>
<name>A0A6N9Q576_9BACL</name>
<comment type="caution">
    <text evidence="3">The sequence shown here is derived from an EMBL/GenBank/DDBJ whole genome shotgun (WGS) entry which is preliminary data.</text>
</comment>
<accession>A0A6N9Q576</accession>
<dbReference type="PANTHER" id="PTHR34094:SF1">
    <property type="entry name" value="PROTEIN FAM185A"/>
    <property type="match status" value="1"/>
</dbReference>
<dbReference type="RefSeq" id="WP_160646773.1">
    <property type="nucleotide sequence ID" value="NZ_SIJB01000028.1"/>
</dbReference>
<dbReference type="OrthoDB" id="2640165at2"/>
<dbReference type="Pfam" id="PF13349">
    <property type="entry name" value="DUF4097"/>
    <property type="match status" value="1"/>
</dbReference>
<sequence>MIKVGRYTAASLLVFVGATLLMDQTSDTSYVEKIVQWWPFIIIFFGIEYLIFQFKNKNDRNVRIDIKSVVLSFAIVLILFGLTSGFPFLNQLELVYSDNENDLKFEIEAQMIPFYENTNKLYVENLNGKINIKPTNEKDFKFETTIYVSEIDQEKAERIVNESKLEWIDEGSTLQVYAKGKEYYRFGFKYKPKVNLIIHVPQSREIDIQLKMKNGSVIVTDVPILDSLDIDTTNGDIHITNINGRVAADTTNGNIEVYSIDGKTVLDTTNGDIIADSIFGDFIADTTNGKIEGKIIEGKVEAESTNGSITLVEVNDEVTVDTTNGKIKVKSQVVDGSWYLDTINESIEVVLPNNGDFTFRAQSNAGGFLSDFPFHIDKKIMGGIVGNGEHKITAYTNNGSIIVKKWDQDF</sequence>
<gene>
    <name evidence="3" type="ORF">ERL59_13490</name>
</gene>